<keyword evidence="1" id="KW-0472">Membrane</keyword>
<evidence type="ECO:0000313" key="3">
    <source>
        <dbReference type="EMBL" id="PIP60311.1"/>
    </source>
</evidence>
<accession>A0A2H0BRN7</accession>
<dbReference type="PANTHER" id="PTHR14969">
    <property type="entry name" value="SPHINGOSINE-1-PHOSPHATE PHOSPHOHYDROLASE"/>
    <property type="match status" value="1"/>
</dbReference>
<protein>
    <recommendedName>
        <fullName evidence="2">Phosphatidic acid phosphatase type 2/haloperoxidase domain-containing protein</fullName>
    </recommendedName>
</protein>
<gene>
    <name evidence="3" type="ORF">COX00_03955</name>
</gene>
<proteinExistence type="predicted"/>
<dbReference type="Proteomes" id="UP000231581">
    <property type="component" value="Unassembled WGS sequence"/>
</dbReference>
<dbReference type="SMART" id="SM00014">
    <property type="entry name" value="acidPPc"/>
    <property type="match status" value="1"/>
</dbReference>
<feature type="transmembrane region" description="Helical" evidence="1">
    <location>
        <begin position="107"/>
        <end position="125"/>
    </location>
</feature>
<dbReference type="InterPro" id="IPR036938">
    <property type="entry name" value="PAP2/HPO_sf"/>
</dbReference>
<dbReference type="EMBL" id="PCSZ01000071">
    <property type="protein sequence ID" value="PIP60311.1"/>
    <property type="molecule type" value="Genomic_DNA"/>
</dbReference>
<feature type="domain" description="Phosphatidic acid phosphatase type 2/haloperoxidase" evidence="2">
    <location>
        <begin position="41"/>
        <end position="146"/>
    </location>
</feature>
<keyword evidence="1" id="KW-1133">Transmembrane helix</keyword>
<feature type="transmembrane region" description="Helical" evidence="1">
    <location>
        <begin position="6"/>
        <end position="28"/>
    </location>
</feature>
<feature type="transmembrane region" description="Helical" evidence="1">
    <location>
        <begin position="40"/>
        <end position="61"/>
    </location>
</feature>
<evidence type="ECO:0000256" key="1">
    <source>
        <dbReference type="SAM" id="Phobius"/>
    </source>
</evidence>
<dbReference type="Gene3D" id="1.20.144.10">
    <property type="entry name" value="Phosphatidic acid phosphatase type 2/haloperoxidase"/>
    <property type="match status" value="1"/>
</dbReference>
<dbReference type="PANTHER" id="PTHR14969:SF13">
    <property type="entry name" value="AT30094P"/>
    <property type="match status" value="1"/>
</dbReference>
<reference evidence="3 4" key="1">
    <citation type="submission" date="2017-09" db="EMBL/GenBank/DDBJ databases">
        <title>Depth-based differentiation of microbial function through sediment-hosted aquifers and enrichment of novel symbionts in the deep terrestrial subsurface.</title>
        <authorList>
            <person name="Probst A.J."/>
            <person name="Ladd B."/>
            <person name="Jarett J.K."/>
            <person name="Geller-Mcgrath D.E."/>
            <person name="Sieber C.M."/>
            <person name="Emerson J.B."/>
            <person name="Anantharaman K."/>
            <person name="Thomas B.C."/>
            <person name="Malmstrom R."/>
            <person name="Stieglmeier M."/>
            <person name="Klingl A."/>
            <person name="Woyke T."/>
            <person name="Ryan C.M."/>
            <person name="Banfield J.F."/>
        </authorList>
    </citation>
    <scope>NUCLEOTIDE SEQUENCE [LARGE SCALE GENOMIC DNA]</scope>
    <source>
        <strain evidence="3">CG22_combo_CG10-13_8_21_14_all_47_17</strain>
    </source>
</reference>
<dbReference type="Pfam" id="PF01569">
    <property type="entry name" value="PAP2"/>
    <property type="match status" value="1"/>
</dbReference>
<feature type="transmembrane region" description="Helical" evidence="1">
    <location>
        <begin position="131"/>
        <end position="149"/>
    </location>
</feature>
<dbReference type="InterPro" id="IPR000326">
    <property type="entry name" value="PAP2/HPO"/>
</dbReference>
<keyword evidence="1" id="KW-0812">Transmembrane</keyword>
<evidence type="ECO:0000313" key="4">
    <source>
        <dbReference type="Proteomes" id="UP000231581"/>
    </source>
</evidence>
<name>A0A2H0BRN7_9BACT</name>
<sequence>MDLRTLTIIIGARYLIYFMLLIGGIYFVSLQREQRRQLAIFGITAFLITYIVAWIAGLLYYDPRPFVSGHFIPLLPHAPDNGFPSDHTLLASAIAAVIYPTNRPLGLIFWGLAILVGISRIAAGVHSPIDIIGSMVIAFLVCTGVHAALEARRKQKRNTV</sequence>
<organism evidence="3 4">
    <name type="scientific">Candidatus Uhrbacteria bacterium CG22_combo_CG10-13_8_21_14_all_47_17</name>
    <dbReference type="NCBI Taxonomy" id="1975041"/>
    <lineage>
        <taxon>Bacteria</taxon>
        <taxon>Candidatus Uhriibacteriota</taxon>
    </lineage>
</organism>
<dbReference type="AlphaFoldDB" id="A0A2H0BRN7"/>
<comment type="caution">
    <text evidence="3">The sequence shown here is derived from an EMBL/GenBank/DDBJ whole genome shotgun (WGS) entry which is preliminary data.</text>
</comment>
<dbReference type="SUPFAM" id="SSF48317">
    <property type="entry name" value="Acid phosphatase/Vanadium-dependent haloperoxidase"/>
    <property type="match status" value="1"/>
</dbReference>
<evidence type="ECO:0000259" key="2">
    <source>
        <dbReference type="SMART" id="SM00014"/>
    </source>
</evidence>